<feature type="region of interest" description="Disordered" evidence="1">
    <location>
        <begin position="273"/>
        <end position="336"/>
    </location>
</feature>
<dbReference type="PANTHER" id="PTHR12837">
    <property type="entry name" value="POLY ADP-RIBOSE GLYCOHYDROLASE"/>
    <property type="match status" value="1"/>
</dbReference>
<dbReference type="GO" id="GO:0009225">
    <property type="term" value="P:nucleotide-sugar metabolic process"/>
    <property type="evidence" value="ECO:0007669"/>
    <property type="project" value="TreeGrafter"/>
</dbReference>
<feature type="compositionally biased region" description="Low complexity" evidence="1">
    <location>
        <begin position="203"/>
        <end position="218"/>
    </location>
</feature>
<dbReference type="VEuPathDB" id="VectorBase:MDOMA2_006149"/>
<accession>T1PJ16</accession>
<dbReference type="EMBL" id="KA648674">
    <property type="protein sequence ID" value="AFP63303.1"/>
    <property type="molecule type" value="mRNA"/>
</dbReference>
<dbReference type="PANTHER" id="PTHR12837:SF15">
    <property type="entry name" value="POLY(ADP-RIBOSE) GLYCOHYDROLASE"/>
    <property type="match status" value="1"/>
</dbReference>
<dbReference type="GO" id="GO:0004649">
    <property type="term" value="F:poly(ADP-ribose) glycohydrolase activity"/>
    <property type="evidence" value="ECO:0007669"/>
    <property type="project" value="InterPro"/>
</dbReference>
<name>T1PJ16_MUSDO</name>
<feature type="region of interest" description="Disordered" evidence="1">
    <location>
        <begin position="177"/>
        <end position="258"/>
    </location>
</feature>
<evidence type="ECO:0000313" key="3">
    <source>
        <dbReference type="EMBL" id="AFP63303.1"/>
    </source>
</evidence>
<dbReference type="AlphaFoldDB" id="T1PJ16"/>
<dbReference type="GO" id="GO:0005737">
    <property type="term" value="C:cytoplasm"/>
    <property type="evidence" value="ECO:0007669"/>
    <property type="project" value="TreeGrafter"/>
</dbReference>
<dbReference type="Pfam" id="PF05028">
    <property type="entry name" value="PARG_cat_C"/>
    <property type="match status" value="1"/>
</dbReference>
<dbReference type="VEuPathDB" id="VectorBase:MDOA014062"/>
<reference evidence="3" key="1">
    <citation type="submission" date="2012-08" db="EMBL/GenBank/DDBJ databases">
        <title>Transcriptome of adult Musca domestica launches a platform for comparative house fly gene expression and characterization of differential gene expression among resistant and susceptible house flies.</title>
        <authorList>
            <person name="Liu N."/>
            <person name="Zhang L."/>
            <person name="Li M."/>
            <person name="Reid W."/>
        </authorList>
    </citation>
    <scope>NUCLEOTIDE SEQUENCE</scope>
    <source>
        <strain evidence="3">ALHF</strain>
        <tissue evidence="3">Whole body</tissue>
    </source>
</reference>
<dbReference type="InterPro" id="IPR007724">
    <property type="entry name" value="Poly_GlycHdrlase"/>
</dbReference>
<protein>
    <submittedName>
        <fullName evidence="3">Glycohydrolase</fullName>
    </submittedName>
</protein>
<dbReference type="GO" id="GO:0005975">
    <property type="term" value="P:carbohydrate metabolic process"/>
    <property type="evidence" value="ECO:0007669"/>
    <property type="project" value="InterPro"/>
</dbReference>
<organism evidence="3">
    <name type="scientific">Musca domestica</name>
    <name type="common">House fly</name>
    <dbReference type="NCBI Taxonomy" id="7370"/>
    <lineage>
        <taxon>Eukaryota</taxon>
        <taxon>Metazoa</taxon>
        <taxon>Ecdysozoa</taxon>
        <taxon>Arthropoda</taxon>
        <taxon>Hexapoda</taxon>
        <taxon>Insecta</taxon>
        <taxon>Pterygota</taxon>
        <taxon>Neoptera</taxon>
        <taxon>Endopterygota</taxon>
        <taxon>Diptera</taxon>
        <taxon>Brachycera</taxon>
        <taxon>Muscomorpha</taxon>
        <taxon>Muscoidea</taxon>
        <taxon>Muscidae</taxon>
        <taxon>Musca</taxon>
    </lineage>
</organism>
<feature type="compositionally biased region" description="Polar residues" evidence="1">
    <location>
        <begin position="287"/>
        <end position="302"/>
    </location>
</feature>
<feature type="domain" description="PARG catalytic Macro" evidence="2">
    <location>
        <begin position="1"/>
        <end position="124"/>
    </location>
</feature>
<proteinExistence type="evidence at transcript level"/>
<dbReference type="GO" id="GO:0005634">
    <property type="term" value="C:nucleus"/>
    <property type="evidence" value="ECO:0007669"/>
    <property type="project" value="TreeGrafter"/>
</dbReference>
<dbReference type="GO" id="GO:0006282">
    <property type="term" value="P:regulation of DNA repair"/>
    <property type="evidence" value="ECO:0007669"/>
    <property type="project" value="InterPro"/>
</dbReference>
<dbReference type="InterPro" id="IPR046372">
    <property type="entry name" value="PARG_cat_C"/>
</dbReference>
<sequence length="336" mass="37752">MVGCERYSNYSGYANTFQWDGNHEDMTPRDSSRRRMCHIVAIDALLFHQSSHQYREELMLRELNKAYVGFFHPLSTTAPGVASGNWGCGAFGGDANLKALLQLMACTVTSRPLVYFTFGNEELRDEVHKMHTYFIENNILVKELWTVLKRFHASKLSGNELYKFIYCELDKMKRSQQEKIDKTEPPLNNDPTQTKVEAKEPKALSPSKSLSPKPSTSLNAKRSLEESLDIFASTSSEAENNTNVTPPPKVKTIDLSISDDSDTDQMLVAATDRACETLTPSKKPDKQSSATTAKHGSPNVSKPRQRTLLEMLDQTYNQITGPATKRYCVTKSPQKP</sequence>
<evidence type="ECO:0000259" key="2">
    <source>
        <dbReference type="Pfam" id="PF05028"/>
    </source>
</evidence>
<evidence type="ECO:0000256" key="1">
    <source>
        <dbReference type="SAM" id="MobiDB-lite"/>
    </source>
</evidence>
<dbReference type="GO" id="GO:1990966">
    <property type="term" value="P:ATP generation from poly-ADP-D-ribose"/>
    <property type="evidence" value="ECO:0007669"/>
    <property type="project" value="TreeGrafter"/>
</dbReference>
<keyword evidence="3" id="KW-0378">Hydrolase</keyword>
<feature type="compositionally biased region" description="Polar residues" evidence="1">
    <location>
        <begin position="232"/>
        <end position="244"/>
    </location>
</feature>